<dbReference type="EMBL" id="JAIZAY010000020">
    <property type="protein sequence ID" value="KAJ8022654.1"/>
    <property type="molecule type" value="Genomic_DNA"/>
</dbReference>
<comment type="caution">
    <text evidence="1">The sequence shown here is derived from an EMBL/GenBank/DDBJ whole genome shotgun (WGS) entry which is preliminary data.</text>
</comment>
<keyword evidence="2" id="KW-1185">Reference proteome</keyword>
<proteinExistence type="predicted"/>
<name>A0A9Q1BEW4_HOLLE</name>
<protein>
    <submittedName>
        <fullName evidence="1">Uncharacterized protein</fullName>
    </submittedName>
</protein>
<reference evidence="1" key="1">
    <citation type="submission" date="2021-10" db="EMBL/GenBank/DDBJ databases">
        <title>Tropical sea cucumber genome reveals ecological adaptation and Cuvierian tubules defense mechanism.</title>
        <authorList>
            <person name="Chen T."/>
        </authorList>
    </citation>
    <scope>NUCLEOTIDE SEQUENCE</scope>
    <source>
        <strain evidence="1">Nanhai2018</strain>
        <tissue evidence="1">Muscle</tissue>
    </source>
</reference>
<sequence length="50" mass="5841">MVFVLTKLRDSRKTFQMATESYQTQYLPNLVRAKPQIPCHCKNKLIDPTS</sequence>
<organism evidence="1 2">
    <name type="scientific">Holothuria leucospilota</name>
    <name type="common">Black long sea cucumber</name>
    <name type="synonym">Mertensiothuria leucospilota</name>
    <dbReference type="NCBI Taxonomy" id="206669"/>
    <lineage>
        <taxon>Eukaryota</taxon>
        <taxon>Metazoa</taxon>
        <taxon>Echinodermata</taxon>
        <taxon>Eleutherozoa</taxon>
        <taxon>Echinozoa</taxon>
        <taxon>Holothuroidea</taxon>
        <taxon>Aspidochirotacea</taxon>
        <taxon>Aspidochirotida</taxon>
        <taxon>Holothuriidae</taxon>
        <taxon>Holothuria</taxon>
    </lineage>
</organism>
<dbReference type="AlphaFoldDB" id="A0A9Q1BEW4"/>
<dbReference type="Proteomes" id="UP001152320">
    <property type="component" value="Chromosome 20"/>
</dbReference>
<evidence type="ECO:0000313" key="2">
    <source>
        <dbReference type="Proteomes" id="UP001152320"/>
    </source>
</evidence>
<evidence type="ECO:0000313" key="1">
    <source>
        <dbReference type="EMBL" id="KAJ8022654.1"/>
    </source>
</evidence>
<gene>
    <name evidence="1" type="ORF">HOLleu_37617</name>
</gene>
<accession>A0A9Q1BEW4</accession>